<dbReference type="InterPro" id="IPR045466">
    <property type="entry name" value="DUF6498"/>
</dbReference>
<feature type="transmembrane region" description="Helical" evidence="1">
    <location>
        <begin position="121"/>
        <end position="139"/>
    </location>
</feature>
<accession>A0ABZ2J8D2</accession>
<evidence type="ECO:0000256" key="1">
    <source>
        <dbReference type="SAM" id="Phobius"/>
    </source>
</evidence>
<protein>
    <submittedName>
        <fullName evidence="2">DUF6498-containing protein</fullName>
    </submittedName>
</protein>
<dbReference type="EMBL" id="CP146612">
    <property type="protein sequence ID" value="WWX25514.1"/>
    <property type="molecule type" value="Genomic_DNA"/>
</dbReference>
<sequence length="207" mass="23254">MTNANDLNHFNWKSPSALVLIIANMVPLLGVVFFHWQVFPIMFLFWMENVVIGILNAFKMAMAKKNSPTSAKLFMIPFFLIHYGIFTLVHGIFIFVIFGGMLSENGASFDFNSFTGLHLEWGVLALALSHGFSFVSNYIQRGEYRQVSVSELMAQPYARIVILHVTIIFGGFLVMAFNTATMGLVFLIVVKIVVDLFAHLKAHRGSP</sequence>
<dbReference type="Pfam" id="PF20108">
    <property type="entry name" value="DUF6498"/>
    <property type="match status" value="1"/>
</dbReference>
<organism evidence="2 3">
    <name type="scientific">Candidatus Dehalogenimonas loeffleri</name>
    <dbReference type="NCBI Taxonomy" id="3127115"/>
    <lineage>
        <taxon>Bacteria</taxon>
        <taxon>Bacillati</taxon>
        <taxon>Chloroflexota</taxon>
        <taxon>Dehalococcoidia</taxon>
        <taxon>Dehalococcoidales</taxon>
        <taxon>Dehalococcoidaceae</taxon>
        <taxon>Dehalogenimonas</taxon>
    </lineage>
</organism>
<proteinExistence type="predicted"/>
<evidence type="ECO:0000313" key="2">
    <source>
        <dbReference type="EMBL" id="WWX25514.1"/>
    </source>
</evidence>
<keyword evidence="1" id="KW-0472">Membrane</keyword>
<dbReference type="Proteomes" id="UP001375370">
    <property type="component" value="Chromosome"/>
</dbReference>
<gene>
    <name evidence="2" type="ORF">V8247_00660</name>
</gene>
<name>A0ABZ2J8D2_9CHLR</name>
<dbReference type="RefSeq" id="WP_338737741.1">
    <property type="nucleotide sequence ID" value="NZ_CP146612.1"/>
</dbReference>
<feature type="transmembrane region" description="Helical" evidence="1">
    <location>
        <begin position="73"/>
        <end position="101"/>
    </location>
</feature>
<evidence type="ECO:0000313" key="3">
    <source>
        <dbReference type="Proteomes" id="UP001375370"/>
    </source>
</evidence>
<reference evidence="2 3" key="1">
    <citation type="submission" date="2024-03" db="EMBL/GenBank/DDBJ databases">
        <title>A Dehalogenimonas Isolated from Estuarine Sediments Dihaloeliminates Chlorinated Alkanes.</title>
        <authorList>
            <person name="Yang Y."/>
            <person name="Wang H."/>
        </authorList>
    </citation>
    <scope>NUCLEOTIDE SEQUENCE [LARGE SCALE GENOMIC DNA]</scope>
    <source>
        <strain evidence="2 3">W</strain>
    </source>
</reference>
<keyword evidence="1" id="KW-1133">Transmembrane helix</keyword>
<feature type="transmembrane region" description="Helical" evidence="1">
    <location>
        <begin position="17"/>
        <end position="36"/>
    </location>
</feature>
<keyword evidence="1" id="KW-0812">Transmembrane</keyword>
<keyword evidence="3" id="KW-1185">Reference proteome</keyword>
<feature type="transmembrane region" description="Helical" evidence="1">
    <location>
        <begin position="42"/>
        <end position="61"/>
    </location>
</feature>
<feature type="transmembrane region" description="Helical" evidence="1">
    <location>
        <begin position="160"/>
        <end position="177"/>
    </location>
</feature>